<keyword evidence="5" id="KW-0808">Transferase</keyword>
<dbReference type="InterPro" id="IPR043502">
    <property type="entry name" value="DNA/RNA_pol_sf"/>
</dbReference>
<proteinExistence type="predicted"/>
<dbReference type="Gene3D" id="3.10.10.10">
    <property type="entry name" value="HIV Type 1 Reverse Transcriptase, subunit A, domain 1"/>
    <property type="match status" value="1"/>
</dbReference>
<keyword evidence="5" id="KW-0695">RNA-directed DNA polymerase</keyword>
<evidence type="ECO:0000259" key="3">
    <source>
        <dbReference type="Pfam" id="PF17919"/>
    </source>
</evidence>
<evidence type="ECO:0000259" key="4">
    <source>
        <dbReference type="Pfam" id="PF17921"/>
    </source>
</evidence>
<accession>A0AAW2IVR0</accession>
<dbReference type="GO" id="GO:0003964">
    <property type="term" value="F:RNA-directed DNA polymerase activity"/>
    <property type="evidence" value="ECO:0007669"/>
    <property type="project" value="UniProtKB-KW"/>
</dbReference>
<name>A0AAW2IVR0_9LAMI</name>
<dbReference type="InterPro" id="IPR041588">
    <property type="entry name" value="Integrase_H2C2"/>
</dbReference>
<evidence type="ECO:0000256" key="2">
    <source>
        <dbReference type="SAM" id="Coils"/>
    </source>
</evidence>
<reference evidence="5" key="2">
    <citation type="journal article" date="2024" name="Plant">
        <title>Genomic evolution and insights into agronomic trait innovations of Sesamum species.</title>
        <authorList>
            <person name="Miao H."/>
            <person name="Wang L."/>
            <person name="Qu L."/>
            <person name="Liu H."/>
            <person name="Sun Y."/>
            <person name="Le M."/>
            <person name="Wang Q."/>
            <person name="Wei S."/>
            <person name="Zheng Y."/>
            <person name="Lin W."/>
            <person name="Duan Y."/>
            <person name="Cao H."/>
            <person name="Xiong S."/>
            <person name="Wang X."/>
            <person name="Wei L."/>
            <person name="Li C."/>
            <person name="Ma Q."/>
            <person name="Ju M."/>
            <person name="Zhao R."/>
            <person name="Li G."/>
            <person name="Mu C."/>
            <person name="Tian Q."/>
            <person name="Mei H."/>
            <person name="Zhang T."/>
            <person name="Gao T."/>
            <person name="Zhang H."/>
        </authorList>
    </citation>
    <scope>NUCLEOTIDE SEQUENCE</scope>
    <source>
        <strain evidence="5">KEN8</strain>
    </source>
</reference>
<feature type="coiled-coil region" evidence="2">
    <location>
        <begin position="116"/>
        <end position="143"/>
    </location>
</feature>
<dbReference type="SUPFAM" id="SSF56672">
    <property type="entry name" value="DNA/RNA polymerases"/>
    <property type="match status" value="1"/>
</dbReference>
<keyword evidence="2" id="KW-0175">Coiled coil</keyword>
<evidence type="ECO:0000256" key="1">
    <source>
        <dbReference type="ARBA" id="ARBA00023268"/>
    </source>
</evidence>
<reference evidence="5" key="1">
    <citation type="submission" date="2020-06" db="EMBL/GenBank/DDBJ databases">
        <authorList>
            <person name="Li T."/>
            <person name="Hu X."/>
            <person name="Zhang T."/>
            <person name="Song X."/>
            <person name="Zhang H."/>
            <person name="Dai N."/>
            <person name="Sheng W."/>
            <person name="Hou X."/>
            <person name="Wei L."/>
        </authorList>
    </citation>
    <scope>NUCLEOTIDE SEQUENCE</scope>
    <source>
        <strain evidence="5">KEN8</strain>
        <tissue evidence="5">Leaf</tissue>
    </source>
</reference>
<comment type="caution">
    <text evidence="5">The sequence shown here is derived from an EMBL/GenBank/DDBJ whole genome shotgun (WGS) entry which is preliminary data.</text>
</comment>
<dbReference type="Gene3D" id="1.10.340.70">
    <property type="match status" value="1"/>
</dbReference>
<dbReference type="InterPro" id="IPR041577">
    <property type="entry name" value="RT_RNaseH_2"/>
</dbReference>
<dbReference type="Pfam" id="PF17919">
    <property type="entry name" value="RT_RNaseH_2"/>
    <property type="match status" value="1"/>
</dbReference>
<feature type="domain" description="Reverse transcriptase/retrotransposon-derived protein RNase H-like" evidence="3">
    <location>
        <begin position="218"/>
        <end position="269"/>
    </location>
</feature>
<protein>
    <submittedName>
        <fullName evidence="5">RNA-directed DNA polymerase</fullName>
    </submittedName>
</protein>
<dbReference type="EMBL" id="JACGWM010001915">
    <property type="protein sequence ID" value="KAL0285772.1"/>
    <property type="molecule type" value="Genomic_DNA"/>
</dbReference>
<dbReference type="AlphaFoldDB" id="A0AAW2IVR0"/>
<keyword evidence="1" id="KW-0511">Multifunctional enzyme</keyword>
<evidence type="ECO:0000313" key="5">
    <source>
        <dbReference type="EMBL" id="KAL0285772.1"/>
    </source>
</evidence>
<dbReference type="Pfam" id="PF17921">
    <property type="entry name" value="Integrase_H2C2"/>
    <property type="match status" value="1"/>
</dbReference>
<dbReference type="InterPro" id="IPR050951">
    <property type="entry name" value="Retrovirus_Pol_polyprotein"/>
</dbReference>
<feature type="domain" description="Integrase zinc-binding" evidence="4">
    <location>
        <begin position="390"/>
        <end position="436"/>
    </location>
</feature>
<dbReference type="PANTHER" id="PTHR37984">
    <property type="entry name" value="PROTEIN CBG26694"/>
    <property type="match status" value="1"/>
</dbReference>
<gene>
    <name evidence="5" type="ORF">Scaly_2809600</name>
</gene>
<keyword evidence="5" id="KW-0548">Nucleotidyltransferase</keyword>
<dbReference type="Gene3D" id="3.30.70.270">
    <property type="match status" value="1"/>
</dbReference>
<dbReference type="InterPro" id="IPR043128">
    <property type="entry name" value="Rev_trsase/Diguanyl_cyclase"/>
</dbReference>
<sequence>MDWLSCNHALVDCQIKKVVVEVNGQMKTVIVRERKVIPNCLISVVTTFNLIKEGCEAYVVSVHDVTKVSLGVLDVPFVREFSDVFPEELPGLPPHREIDFEIETIPGEAPISIALYRMAPLELKELKKQLEELLDKRQLNRITIKNKYPLQRIDDLLDQLKGATMFPKIDLRLGYWQLRIEEGSIPKTVFMIRRFVKDFSVVAKPLMNLLKKNTPFNWNDKCVQSFEELKKRLTSAPILALSSGNGRYVVYFDASRQELGCVLMQYGKDIPTRKELNLRQRKWIELLKDDDCTIDYHPGKANIVADALSRKTVVQLASMICYNMEYLTALKAMDVHFSVGGDMLLATMQKMKTKVQEEKNNQFIIQDDGMLLNEKRVCVPNVVELRTDIMHEAPYAMHPSSTKMYGDLRRYYWWPIMKKDVAEFVARCLTCQQVKAENQALTGKLAKVSRNEIAFQYGVSSSNRYIVRKNGIGMAPYEAQKEIEVRSVGILKG</sequence>
<dbReference type="PANTHER" id="PTHR37984:SF5">
    <property type="entry name" value="PROTEIN NYNRIN-LIKE"/>
    <property type="match status" value="1"/>
</dbReference>
<organism evidence="5">
    <name type="scientific">Sesamum calycinum</name>
    <dbReference type="NCBI Taxonomy" id="2727403"/>
    <lineage>
        <taxon>Eukaryota</taxon>
        <taxon>Viridiplantae</taxon>
        <taxon>Streptophyta</taxon>
        <taxon>Embryophyta</taxon>
        <taxon>Tracheophyta</taxon>
        <taxon>Spermatophyta</taxon>
        <taxon>Magnoliopsida</taxon>
        <taxon>eudicotyledons</taxon>
        <taxon>Gunneridae</taxon>
        <taxon>Pentapetalae</taxon>
        <taxon>asterids</taxon>
        <taxon>lamiids</taxon>
        <taxon>Lamiales</taxon>
        <taxon>Pedaliaceae</taxon>
        <taxon>Sesamum</taxon>
    </lineage>
</organism>